<dbReference type="CDD" id="cd03058">
    <property type="entry name" value="GST_N_Tau"/>
    <property type="match status" value="1"/>
</dbReference>
<reference evidence="7" key="2">
    <citation type="submission" date="2020-10" db="EMBL/GenBank/DDBJ databases">
        <authorList>
            <person name="Scholz U."/>
            <person name="Mascher M."/>
            <person name="Fiebig A."/>
        </authorList>
    </citation>
    <scope>NUCLEOTIDE SEQUENCE [LARGE SCALE GENOMIC DNA]</scope>
    <source>
        <strain evidence="7">cv. Morex</strain>
    </source>
</reference>
<dbReference type="InterPro" id="IPR045073">
    <property type="entry name" value="Omega/Tau-like"/>
</dbReference>
<evidence type="ECO:0000259" key="6">
    <source>
        <dbReference type="PROSITE" id="PS50405"/>
    </source>
</evidence>
<dbReference type="FunFam" id="1.20.1050.10:FF:000023">
    <property type="entry name" value="Probable glutathione S-transferase GSTU6"/>
    <property type="match status" value="1"/>
</dbReference>
<dbReference type="SMR" id="A0A8I6X1Q1"/>
<dbReference type="SUPFAM" id="SSF47616">
    <property type="entry name" value="GST C-terminal domain-like"/>
    <property type="match status" value="1"/>
</dbReference>
<reference evidence="7" key="3">
    <citation type="submission" date="2022-01" db="UniProtKB">
        <authorList>
            <consortium name="EnsemblPlants"/>
        </authorList>
    </citation>
    <scope>IDENTIFICATION</scope>
    <source>
        <strain evidence="7">subsp. vulgare</strain>
    </source>
</reference>
<evidence type="ECO:0000256" key="1">
    <source>
        <dbReference type="ARBA" id="ARBA00012452"/>
    </source>
</evidence>
<dbReference type="FunFam" id="3.40.30.10:FF:000044">
    <property type="entry name" value="Glutathione S-transferase GSTU6"/>
    <property type="match status" value="1"/>
</dbReference>
<dbReference type="PROSITE" id="PS50405">
    <property type="entry name" value="GST_CTER"/>
    <property type="match status" value="1"/>
</dbReference>
<gene>
    <name evidence="7" type="primary">LOC123442418</name>
</gene>
<evidence type="ECO:0000259" key="5">
    <source>
        <dbReference type="PROSITE" id="PS50404"/>
    </source>
</evidence>
<comment type="catalytic activity">
    <reaction evidence="4">
        <text>RX + glutathione = an S-substituted glutathione + a halide anion + H(+)</text>
        <dbReference type="Rhea" id="RHEA:16437"/>
        <dbReference type="ChEBI" id="CHEBI:15378"/>
        <dbReference type="ChEBI" id="CHEBI:16042"/>
        <dbReference type="ChEBI" id="CHEBI:17792"/>
        <dbReference type="ChEBI" id="CHEBI:57925"/>
        <dbReference type="ChEBI" id="CHEBI:90779"/>
        <dbReference type="EC" id="2.5.1.18"/>
    </reaction>
</comment>
<dbReference type="GO" id="GO:0006749">
    <property type="term" value="P:glutathione metabolic process"/>
    <property type="evidence" value="ECO:0000318"/>
    <property type="project" value="GO_Central"/>
</dbReference>
<name>A0A8I6X1Q1_HORVV</name>
<sequence length="272" mass="30381">MPTTSIKDFIYTHPTEPPRRTRRAPRRILVQAWARSMAGDEGEVTVLGHWGSPFVTRVRLALRLKGVRYEYVEEDLRSKSDLLLRCNPVHRAVPVLIHRGRPVCESQAILQYVDEAFGPPTLLPADPHERAVARFWAAYFDDELGAPWDRALRAGTEEERAAWMKKVVDAADGLERGLGECTDGGRKGCFFGGESVGYVDVVVGGAVSYVHAVARVSGERLFQDEGRTPLLAAWLRRFGELDAAVELLQDVDRVVEYVRFIHTKNAAKATAN</sequence>
<evidence type="ECO:0000256" key="3">
    <source>
        <dbReference type="ARBA" id="ARBA00025743"/>
    </source>
</evidence>
<dbReference type="GeneID" id="123442418"/>
<dbReference type="SFLD" id="SFLDS00019">
    <property type="entry name" value="Glutathione_Transferase_(cytos"/>
    <property type="match status" value="1"/>
</dbReference>
<dbReference type="EnsemblPlants" id="HORVU.MOREX.r3.3HG0221140.1">
    <property type="protein sequence ID" value="HORVU.MOREX.r3.3HG0221140.1.CDS1"/>
    <property type="gene ID" value="HORVU.MOREX.r3.3HG0221140"/>
</dbReference>
<dbReference type="InterPro" id="IPR004045">
    <property type="entry name" value="Glutathione_S-Trfase_N"/>
</dbReference>
<keyword evidence="2" id="KW-0808">Transferase</keyword>
<comment type="similarity">
    <text evidence="3">Belongs to the GST superfamily. Tau family.</text>
</comment>
<dbReference type="KEGG" id="hvg:123442418"/>
<dbReference type="Gene3D" id="3.40.30.10">
    <property type="entry name" value="Glutaredoxin"/>
    <property type="match status" value="1"/>
</dbReference>
<dbReference type="Proteomes" id="UP000011116">
    <property type="component" value="Chromosome 3H"/>
</dbReference>
<keyword evidence="8" id="KW-1185">Reference proteome</keyword>
<dbReference type="SFLD" id="SFLDG00358">
    <property type="entry name" value="Main_(cytGST)"/>
    <property type="match status" value="1"/>
</dbReference>
<dbReference type="InterPro" id="IPR036282">
    <property type="entry name" value="Glutathione-S-Trfase_C_sf"/>
</dbReference>
<dbReference type="SUPFAM" id="SSF52833">
    <property type="entry name" value="Thioredoxin-like"/>
    <property type="match status" value="1"/>
</dbReference>
<dbReference type="Gramene" id="HORVU.MOREX.r2.3HG0183910.1">
    <property type="protein sequence ID" value="HORVU.MOREX.r2.3HG0183910.1.CDS.1"/>
    <property type="gene ID" value="HORVU.MOREX.r2.3HG0183910"/>
</dbReference>
<dbReference type="InterPro" id="IPR010987">
    <property type="entry name" value="Glutathione-S-Trfase_C-like"/>
</dbReference>
<dbReference type="InterPro" id="IPR036249">
    <property type="entry name" value="Thioredoxin-like_sf"/>
</dbReference>
<evidence type="ECO:0000256" key="4">
    <source>
        <dbReference type="ARBA" id="ARBA00047960"/>
    </source>
</evidence>
<dbReference type="OrthoDB" id="202840at2759"/>
<proteinExistence type="inferred from homology"/>
<dbReference type="InterPro" id="IPR045074">
    <property type="entry name" value="GST_C_Tau"/>
</dbReference>
<evidence type="ECO:0000256" key="2">
    <source>
        <dbReference type="ARBA" id="ARBA00022679"/>
    </source>
</evidence>
<feature type="domain" description="GST N-terminal" evidence="5">
    <location>
        <begin position="42"/>
        <end position="121"/>
    </location>
</feature>
<dbReference type="PANTHER" id="PTHR11260:SF501">
    <property type="entry name" value="GLUTATHIONE S-TRANSFERASE"/>
    <property type="match status" value="1"/>
</dbReference>
<dbReference type="RefSeq" id="XP_044974390.1">
    <property type="nucleotide sequence ID" value="XM_045118455.1"/>
</dbReference>
<evidence type="ECO:0000313" key="7">
    <source>
        <dbReference type="EnsemblPlants" id="HORVU.MOREX.r3.3HG0221140.1.CDS1"/>
    </source>
</evidence>
<dbReference type="SFLD" id="SFLDG01152">
    <property type="entry name" value="Main.3:_Omega-_and_Tau-like"/>
    <property type="match status" value="1"/>
</dbReference>
<dbReference type="PROSITE" id="PS50404">
    <property type="entry name" value="GST_NTER"/>
    <property type="match status" value="1"/>
</dbReference>
<dbReference type="InterPro" id="IPR040079">
    <property type="entry name" value="Glutathione_S-Trfase"/>
</dbReference>
<accession>A0A8I6X1Q1</accession>
<dbReference type="AlphaFoldDB" id="A0A8I6X1Q1"/>
<evidence type="ECO:0000313" key="8">
    <source>
        <dbReference type="Proteomes" id="UP000011116"/>
    </source>
</evidence>
<protein>
    <recommendedName>
        <fullName evidence="1">glutathione transferase</fullName>
        <ecNumber evidence="1">2.5.1.18</ecNumber>
    </recommendedName>
</protein>
<reference evidence="8" key="1">
    <citation type="journal article" date="2012" name="Nature">
        <title>A physical, genetic and functional sequence assembly of the barley genome.</title>
        <authorList>
            <consortium name="The International Barley Genome Sequencing Consortium"/>
            <person name="Mayer K.F."/>
            <person name="Waugh R."/>
            <person name="Brown J.W."/>
            <person name="Schulman A."/>
            <person name="Langridge P."/>
            <person name="Platzer M."/>
            <person name="Fincher G.B."/>
            <person name="Muehlbauer G.J."/>
            <person name="Sato K."/>
            <person name="Close T.J."/>
            <person name="Wise R.P."/>
            <person name="Stein N."/>
        </authorList>
    </citation>
    <scope>NUCLEOTIDE SEQUENCE [LARGE SCALE GENOMIC DNA]</scope>
    <source>
        <strain evidence="8">cv. Morex</strain>
    </source>
</reference>
<feature type="domain" description="GST C-terminal" evidence="6">
    <location>
        <begin position="126"/>
        <end position="261"/>
    </location>
</feature>
<dbReference type="EC" id="2.5.1.18" evidence="1"/>
<dbReference type="GO" id="GO:0005737">
    <property type="term" value="C:cytoplasm"/>
    <property type="evidence" value="ECO:0000318"/>
    <property type="project" value="GO_Central"/>
</dbReference>
<dbReference type="Gramene" id="HORVU.MOREX.r3.3HG0221140.1">
    <property type="protein sequence ID" value="HORVU.MOREX.r3.3HG0221140.1.CDS1"/>
    <property type="gene ID" value="HORVU.MOREX.r3.3HG0221140"/>
</dbReference>
<dbReference type="Gene3D" id="1.20.1050.10">
    <property type="match status" value="1"/>
</dbReference>
<organism evidence="7 8">
    <name type="scientific">Hordeum vulgare subsp. vulgare</name>
    <name type="common">Domesticated barley</name>
    <dbReference type="NCBI Taxonomy" id="112509"/>
    <lineage>
        <taxon>Eukaryota</taxon>
        <taxon>Viridiplantae</taxon>
        <taxon>Streptophyta</taxon>
        <taxon>Embryophyta</taxon>
        <taxon>Tracheophyta</taxon>
        <taxon>Spermatophyta</taxon>
        <taxon>Magnoliopsida</taxon>
        <taxon>Liliopsida</taxon>
        <taxon>Poales</taxon>
        <taxon>Poaceae</taxon>
        <taxon>BOP clade</taxon>
        <taxon>Pooideae</taxon>
        <taxon>Triticodae</taxon>
        <taxon>Triticeae</taxon>
        <taxon>Hordeinae</taxon>
        <taxon>Hordeum</taxon>
    </lineage>
</organism>
<dbReference type="CDD" id="cd03185">
    <property type="entry name" value="GST_C_Tau"/>
    <property type="match status" value="1"/>
</dbReference>
<dbReference type="Pfam" id="PF13410">
    <property type="entry name" value="GST_C_2"/>
    <property type="match status" value="1"/>
</dbReference>
<dbReference type="Pfam" id="PF02798">
    <property type="entry name" value="GST_N"/>
    <property type="match status" value="1"/>
</dbReference>
<dbReference type="GO" id="GO:0004364">
    <property type="term" value="F:glutathione transferase activity"/>
    <property type="evidence" value="ECO:0000318"/>
    <property type="project" value="GO_Central"/>
</dbReference>
<dbReference type="PANTHER" id="PTHR11260">
    <property type="entry name" value="GLUTATHIONE S-TRANSFERASE, GST, SUPERFAMILY, GST DOMAIN CONTAINING"/>
    <property type="match status" value="1"/>
</dbReference>